<feature type="domain" description="Peptidase M1 membrane alanine aminopeptidase" evidence="13">
    <location>
        <begin position="348"/>
        <end position="561"/>
    </location>
</feature>
<evidence type="ECO:0000256" key="10">
    <source>
        <dbReference type="PIRSR" id="PIRSR634016-3"/>
    </source>
</evidence>
<evidence type="ECO:0000256" key="12">
    <source>
        <dbReference type="RuleBase" id="RU364040"/>
    </source>
</evidence>
<dbReference type="PRINTS" id="PR00756">
    <property type="entry name" value="ALADIPTASE"/>
</dbReference>
<keyword evidence="7 10" id="KW-0862">Zinc</keyword>
<evidence type="ECO:0000313" key="16">
    <source>
        <dbReference type="EMBL" id="TMQ47492.1"/>
    </source>
</evidence>
<reference evidence="16 17" key="1">
    <citation type="journal article" date="2019" name="Nat. Microbiol.">
        <title>Mediterranean grassland soil C-N compound turnover is dependent on rainfall and depth, and is mediated by genomically divergent microorganisms.</title>
        <authorList>
            <person name="Diamond S."/>
            <person name="Andeer P.F."/>
            <person name="Li Z."/>
            <person name="Crits-Christoph A."/>
            <person name="Burstein D."/>
            <person name="Anantharaman K."/>
            <person name="Lane K.R."/>
            <person name="Thomas B.C."/>
            <person name="Pan C."/>
            <person name="Northen T.R."/>
            <person name="Banfield J.F."/>
        </authorList>
    </citation>
    <scope>NUCLEOTIDE SEQUENCE [LARGE SCALE GENOMIC DNA]</scope>
    <source>
        <strain evidence="16">WS_1</strain>
    </source>
</reference>
<evidence type="ECO:0000259" key="14">
    <source>
        <dbReference type="Pfam" id="PF11838"/>
    </source>
</evidence>
<dbReference type="InterPro" id="IPR034016">
    <property type="entry name" value="M1_APN-typ"/>
</dbReference>
<feature type="binding site" evidence="10">
    <location>
        <position position="421"/>
    </location>
    <ligand>
        <name>Zn(2+)</name>
        <dbReference type="ChEBI" id="CHEBI:29105"/>
        <note>catalytic</note>
    </ligand>
</feature>
<dbReference type="GO" id="GO:0016020">
    <property type="term" value="C:membrane"/>
    <property type="evidence" value="ECO:0007669"/>
    <property type="project" value="TreeGrafter"/>
</dbReference>
<sequence>MMVSQGVGVAGRMTTLSNTAHAGEAVPKRRARGTTVRRKAPRNLVPNLMGVMALISRGRTSGLIARAGGENLLILPLRFPSTTTLMTPAVLPGGSMRPARALAVPMLLAVLLLVPALPASTAFASGSERLRREVLPTYERLKLNLDARKKTYSGSAHIDLRVTTSVDSFQFHSEGLTLRRVTLRTQKGALVPSSHAQGTPTQVTVRTHAALKPGVYTLDLEFTNAFSDRAQGIYRLDTGGESYCFTQFEADDARKAFPCWDEPSFKLPYQLTLVLPKAHRGIANTPVERTIPGKTSKTVIFGKTKPVPAYILAIATGPLELVPIHGMSVPGNVVTVKGKSALAKRASEMAPPILAALERYFGRPYPYEKLDVIAVPEFWPGAMENAGAVTFRDEVLLVDPKTVGVSQLSTLSVYMAHEFAHQWFGDLVTMEWWDDLWLNEAFAEWMGNKISDEVYPEYNQHVKDLRETQRAMTTDSRLSTRAIRRPVSALDNLLQAADDLAYKKGQAVLGMFEQWLGPETFRAGVIAYLKEHEWGTAVGSDLWEALSKASGKGASAAMSTFLDQEGVPLVSAQVLPDGRVKLSQKRFLSYGITPPQERLWRIPVALAYSDGSQVHTQHVLLTEPETTVELEGVKAPAWVNPNAGPAGYYRWSVPPDMMNRLAENAGNVMSPVERVGFLGNLSALLDAGLLRGDEYARLLSKFADDSSPEVILGLMDNITVIRRVFVTRELQDSFAAYVRRNLSPALARFGLTRREGESDAVSLLRPVLILMLADEGKDARVLAFADSLAKQHIASPGSVDPSMIGAALDLSALHGDEAMFNDYKRRFEQAEIPAERARYLSALGHFREPKIAEEAVRYSLTGPLRPQELFVIPTSLATALEHEDVPYKWMSENFGTIASKVPPMFMVYMPLMAGGCSLPRLEAAKKFFADPAHVVPGSEKELAKVSDSVTDCAGLREREGTVIAAYLTQQVGSR</sequence>
<keyword evidence="4 12" id="KW-0645">Protease</keyword>
<feature type="binding site" evidence="10">
    <location>
        <position position="440"/>
    </location>
    <ligand>
        <name>Zn(2+)</name>
        <dbReference type="ChEBI" id="CHEBI:29105"/>
        <note>catalytic</note>
    </ligand>
</feature>
<comment type="caution">
    <text evidence="16">The sequence shown here is derived from an EMBL/GenBank/DDBJ whole genome shotgun (WGS) entry which is preliminary data.</text>
</comment>
<dbReference type="Pfam" id="PF17900">
    <property type="entry name" value="Peptidase_M1_N"/>
    <property type="match status" value="1"/>
</dbReference>
<comment type="similarity">
    <text evidence="2 12">Belongs to the peptidase M1 family.</text>
</comment>
<dbReference type="Proteomes" id="UP000316292">
    <property type="component" value="Unassembled WGS sequence"/>
</dbReference>
<evidence type="ECO:0000259" key="15">
    <source>
        <dbReference type="Pfam" id="PF17900"/>
    </source>
</evidence>
<dbReference type="InterPro" id="IPR045357">
    <property type="entry name" value="Aminopeptidase_N-like_N"/>
</dbReference>
<dbReference type="Gene3D" id="1.10.390.10">
    <property type="entry name" value="Neutral Protease Domain 2"/>
    <property type="match status" value="1"/>
</dbReference>
<evidence type="ECO:0000256" key="2">
    <source>
        <dbReference type="ARBA" id="ARBA00010136"/>
    </source>
</evidence>
<dbReference type="Gene3D" id="1.25.50.20">
    <property type="match status" value="1"/>
</dbReference>
<evidence type="ECO:0000256" key="1">
    <source>
        <dbReference type="ARBA" id="ARBA00000098"/>
    </source>
</evidence>
<feature type="domain" description="Aminopeptidase N-like N-terminal" evidence="15">
    <location>
        <begin position="136"/>
        <end position="310"/>
    </location>
</feature>
<dbReference type="AlphaFoldDB" id="A0A538S7X5"/>
<evidence type="ECO:0000256" key="9">
    <source>
        <dbReference type="PIRSR" id="PIRSR634016-1"/>
    </source>
</evidence>
<keyword evidence="6 12" id="KW-0378">Hydrolase</keyword>
<feature type="active site" description="Proton acceptor" evidence="9">
    <location>
        <position position="418"/>
    </location>
</feature>
<comment type="cofactor">
    <cofactor evidence="10 12">
        <name>Zn(2+)</name>
        <dbReference type="ChEBI" id="CHEBI:29105"/>
    </cofactor>
    <text evidence="10 12">Binds 1 zinc ion per subunit.</text>
</comment>
<dbReference type="Pfam" id="PF01433">
    <property type="entry name" value="Peptidase_M1"/>
    <property type="match status" value="1"/>
</dbReference>
<dbReference type="CDD" id="cd09601">
    <property type="entry name" value="M1_APN-Q_like"/>
    <property type="match status" value="1"/>
</dbReference>
<feature type="domain" description="ERAP1-like C-terminal" evidence="14">
    <location>
        <begin position="638"/>
        <end position="949"/>
    </location>
</feature>
<organism evidence="16 17">
    <name type="scientific">Eiseniibacteriota bacterium</name>
    <dbReference type="NCBI Taxonomy" id="2212470"/>
    <lineage>
        <taxon>Bacteria</taxon>
        <taxon>Candidatus Eiseniibacteriota</taxon>
    </lineage>
</organism>
<evidence type="ECO:0000256" key="11">
    <source>
        <dbReference type="PIRSR" id="PIRSR634016-4"/>
    </source>
</evidence>
<dbReference type="EC" id="3.4.11.-" evidence="12"/>
<evidence type="ECO:0000256" key="8">
    <source>
        <dbReference type="ARBA" id="ARBA00023049"/>
    </source>
</evidence>
<dbReference type="Pfam" id="PF11838">
    <property type="entry name" value="ERAP1_C"/>
    <property type="match status" value="1"/>
</dbReference>
<accession>A0A538S7X5</accession>
<dbReference type="SUPFAM" id="SSF63737">
    <property type="entry name" value="Leukotriene A4 hydrolase N-terminal domain"/>
    <property type="match status" value="1"/>
</dbReference>
<dbReference type="InterPro" id="IPR042097">
    <property type="entry name" value="Aminopeptidase_N-like_N_sf"/>
</dbReference>
<keyword evidence="5 10" id="KW-0479">Metal-binding</keyword>
<gene>
    <name evidence="16" type="ORF">E6K71_09725</name>
</gene>
<dbReference type="Gene3D" id="2.60.40.1730">
    <property type="entry name" value="tricorn interacting facor f3 domain"/>
    <property type="match status" value="1"/>
</dbReference>
<dbReference type="GO" id="GO:0043171">
    <property type="term" value="P:peptide catabolic process"/>
    <property type="evidence" value="ECO:0007669"/>
    <property type="project" value="TreeGrafter"/>
</dbReference>
<evidence type="ECO:0000259" key="13">
    <source>
        <dbReference type="Pfam" id="PF01433"/>
    </source>
</evidence>
<feature type="binding site" evidence="10">
    <location>
        <position position="417"/>
    </location>
    <ligand>
        <name>Zn(2+)</name>
        <dbReference type="ChEBI" id="CHEBI:29105"/>
        <note>catalytic</note>
    </ligand>
</feature>
<dbReference type="Gene3D" id="2.60.40.1910">
    <property type="match status" value="1"/>
</dbReference>
<proteinExistence type="inferred from homology"/>
<dbReference type="GO" id="GO:0042277">
    <property type="term" value="F:peptide binding"/>
    <property type="evidence" value="ECO:0007669"/>
    <property type="project" value="TreeGrafter"/>
</dbReference>
<dbReference type="InterPro" id="IPR050344">
    <property type="entry name" value="Peptidase_M1_aminopeptidases"/>
</dbReference>
<evidence type="ECO:0000256" key="5">
    <source>
        <dbReference type="ARBA" id="ARBA00022723"/>
    </source>
</evidence>
<dbReference type="GO" id="GO:0070006">
    <property type="term" value="F:metalloaminopeptidase activity"/>
    <property type="evidence" value="ECO:0007669"/>
    <property type="project" value="TreeGrafter"/>
</dbReference>
<dbReference type="InterPro" id="IPR001930">
    <property type="entry name" value="Peptidase_M1"/>
</dbReference>
<protein>
    <recommendedName>
        <fullName evidence="12">Aminopeptidase</fullName>
        <ecNumber evidence="12">3.4.11.-</ecNumber>
    </recommendedName>
</protein>
<evidence type="ECO:0000256" key="6">
    <source>
        <dbReference type="ARBA" id="ARBA00022801"/>
    </source>
</evidence>
<dbReference type="PANTHER" id="PTHR11533:SF174">
    <property type="entry name" value="PUROMYCIN-SENSITIVE AMINOPEPTIDASE-RELATED"/>
    <property type="match status" value="1"/>
</dbReference>
<evidence type="ECO:0000256" key="4">
    <source>
        <dbReference type="ARBA" id="ARBA00022670"/>
    </source>
</evidence>
<dbReference type="GO" id="GO:0005737">
    <property type="term" value="C:cytoplasm"/>
    <property type="evidence" value="ECO:0007669"/>
    <property type="project" value="TreeGrafter"/>
</dbReference>
<keyword evidence="3 12" id="KW-0031">Aminopeptidase</keyword>
<dbReference type="PANTHER" id="PTHR11533">
    <property type="entry name" value="PROTEASE M1 ZINC METALLOPROTEASE"/>
    <property type="match status" value="1"/>
</dbReference>
<keyword evidence="8 12" id="KW-0482">Metalloprotease</keyword>
<dbReference type="GO" id="GO:0008270">
    <property type="term" value="F:zinc ion binding"/>
    <property type="evidence" value="ECO:0007669"/>
    <property type="project" value="UniProtKB-UniRule"/>
</dbReference>
<dbReference type="FunFam" id="1.10.390.10:FF:000006">
    <property type="entry name" value="Puromycin-sensitive aminopeptidase"/>
    <property type="match status" value="1"/>
</dbReference>
<dbReference type="EMBL" id="VBOR01000109">
    <property type="protein sequence ID" value="TMQ47492.1"/>
    <property type="molecule type" value="Genomic_DNA"/>
</dbReference>
<dbReference type="GO" id="GO:0016285">
    <property type="term" value="F:alanyl aminopeptidase activity"/>
    <property type="evidence" value="ECO:0007669"/>
    <property type="project" value="UniProtKB-EC"/>
</dbReference>
<feature type="site" description="Transition state stabilizer" evidence="11">
    <location>
        <position position="502"/>
    </location>
</feature>
<dbReference type="InterPro" id="IPR014782">
    <property type="entry name" value="Peptidase_M1_dom"/>
</dbReference>
<comment type="catalytic activity">
    <reaction evidence="1">
        <text>Release of an N-terminal amino acid, Xaa-|-Yaa- from a peptide, amide or arylamide. Xaa is preferably Ala, but may be most amino acids including Pro (slow action). When a terminal hydrophobic residue is followed by a prolyl residue, the two may be released as an intact Xaa-Pro dipeptide.</text>
        <dbReference type="EC" id="3.4.11.2"/>
    </reaction>
</comment>
<evidence type="ECO:0000256" key="3">
    <source>
        <dbReference type="ARBA" id="ARBA00022438"/>
    </source>
</evidence>
<evidence type="ECO:0000256" key="7">
    <source>
        <dbReference type="ARBA" id="ARBA00022833"/>
    </source>
</evidence>
<name>A0A538S7X5_UNCEI</name>
<dbReference type="InterPro" id="IPR024571">
    <property type="entry name" value="ERAP1-like_C_dom"/>
</dbReference>
<evidence type="ECO:0000313" key="17">
    <source>
        <dbReference type="Proteomes" id="UP000316292"/>
    </source>
</evidence>
<dbReference type="InterPro" id="IPR027268">
    <property type="entry name" value="Peptidase_M4/M1_CTD_sf"/>
</dbReference>
<dbReference type="SUPFAM" id="SSF55486">
    <property type="entry name" value="Metalloproteases ('zincins'), catalytic domain"/>
    <property type="match status" value="1"/>
</dbReference>
<dbReference type="GO" id="GO:0006508">
    <property type="term" value="P:proteolysis"/>
    <property type="evidence" value="ECO:0007669"/>
    <property type="project" value="UniProtKB-KW"/>
</dbReference>
<dbReference type="GO" id="GO:0005615">
    <property type="term" value="C:extracellular space"/>
    <property type="evidence" value="ECO:0007669"/>
    <property type="project" value="TreeGrafter"/>
</dbReference>